<comment type="caution">
    <text evidence="2">The sequence shown here is derived from an EMBL/GenBank/DDBJ whole genome shotgun (WGS) entry which is preliminary data.</text>
</comment>
<accession>A0A2P7BLU2</accession>
<feature type="region of interest" description="Disordered" evidence="1">
    <location>
        <begin position="54"/>
        <end position="76"/>
    </location>
</feature>
<evidence type="ECO:0000256" key="1">
    <source>
        <dbReference type="SAM" id="MobiDB-lite"/>
    </source>
</evidence>
<organism evidence="2 3">
    <name type="scientific">Phyllobacterium sophorae</name>
    <dbReference type="NCBI Taxonomy" id="1520277"/>
    <lineage>
        <taxon>Bacteria</taxon>
        <taxon>Pseudomonadati</taxon>
        <taxon>Pseudomonadota</taxon>
        <taxon>Alphaproteobacteria</taxon>
        <taxon>Hyphomicrobiales</taxon>
        <taxon>Phyllobacteriaceae</taxon>
        <taxon>Phyllobacterium</taxon>
    </lineage>
</organism>
<sequence length="107" mass="11544">MVFPDFCGPGLVKGVLLSAFCWPRHKKVAFLEATKEMVAVAGGPQATRSLHSFAVNPGEGDEVGRKSGVRRGTSLVPGHRSNVDTLDLGVKPWQFKGTEDYIFVTNA</sequence>
<evidence type="ECO:0000313" key="3">
    <source>
        <dbReference type="Proteomes" id="UP000241764"/>
    </source>
</evidence>
<protein>
    <submittedName>
        <fullName evidence="2">Uncharacterized protein</fullName>
    </submittedName>
</protein>
<evidence type="ECO:0000313" key="2">
    <source>
        <dbReference type="EMBL" id="PSH67400.1"/>
    </source>
</evidence>
<dbReference type="Proteomes" id="UP000241764">
    <property type="component" value="Unassembled WGS sequence"/>
</dbReference>
<gene>
    <name evidence="2" type="ORF">CU103_03365</name>
</gene>
<keyword evidence="3" id="KW-1185">Reference proteome</keyword>
<dbReference type="AlphaFoldDB" id="A0A2P7BLU2"/>
<dbReference type="EMBL" id="PGGM01000001">
    <property type="protein sequence ID" value="PSH67400.1"/>
    <property type="molecule type" value="Genomic_DNA"/>
</dbReference>
<proteinExistence type="predicted"/>
<reference evidence="3" key="1">
    <citation type="submission" date="2017-11" db="EMBL/GenBank/DDBJ databases">
        <authorList>
            <person name="Kuznetsova I."/>
            <person name="Sazanova A."/>
            <person name="Chirak E."/>
            <person name="Safronova V."/>
            <person name="Willems A."/>
        </authorList>
    </citation>
    <scope>NUCLEOTIDE SEQUENCE [LARGE SCALE GENOMIC DNA]</scope>
    <source>
        <strain evidence="3">CCBAU 03422</strain>
    </source>
</reference>
<name>A0A2P7BLU2_9HYPH</name>